<dbReference type="Gene3D" id="1.20.910.10">
    <property type="entry name" value="Heme oxygenase-like"/>
    <property type="match status" value="1"/>
</dbReference>
<dbReference type="PANTHER" id="PTHR43198">
    <property type="entry name" value="BIFUNCTIONAL TH2 PROTEIN"/>
    <property type="match status" value="1"/>
</dbReference>
<keyword evidence="3" id="KW-1185">Reference proteome</keyword>
<dbReference type="SUPFAM" id="SSF48613">
    <property type="entry name" value="Heme oxygenase-like"/>
    <property type="match status" value="1"/>
</dbReference>
<name>A0A0W0TSZ0_9GAMM</name>
<dbReference type="Proteomes" id="UP000054785">
    <property type="component" value="Unassembled WGS sequence"/>
</dbReference>
<dbReference type="Pfam" id="PF03070">
    <property type="entry name" value="TENA_THI-4"/>
    <property type="match status" value="1"/>
</dbReference>
<feature type="domain" description="Thiaminase-2/PQQC" evidence="1">
    <location>
        <begin position="16"/>
        <end position="213"/>
    </location>
</feature>
<keyword evidence="2" id="KW-0378">Hydrolase</keyword>
<evidence type="ECO:0000313" key="3">
    <source>
        <dbReference type="Proteomes" id="UP000054785"/>
    </source>
</evidence>
<evidence type="ECO:0000259" key="1">
    <source>
        <dbReference type="Pfam" id="PF03070"/>
    </source>
</evidence>
<protein>
    <submittedName>
        <fullName evidence="2">Thiaminase-2</fullName>
        <ecNumber evidence="2">3.5.99.2</ecNumber>
    </submittedName>
</protein>
<dbReference type="InterPro" id="IPR004305">
    <property type="entry name" value="Thiaminase-2/PQQC"/>
</dbReference>
<dbReference type="RefSeq" id="WP_028385766.1">
    <property type="nucleotide sequence ID" value="NZ_CAAAHN010000006.1"/>
</dbReference>
<dbReference type="STRING" id="45065.Lgee_1551"/>
<organism evidence="2 3">
    <name type="scientific">Legionella geestiana</name>
    <dbReference type="NCBI Taxonomy" id="45065"/>
    <lineage>
        <taxon>Bacteria</taxon>
        <taxon>Pseudomonadati</taxon>
        <taxon>Pseudomonadota</taxon>
        <taxon>Gammaproteobacteria</taxon>
        <taxon>Legionellales</taxon>
        <taxon>Legionellaceae</taxon>
        <taxon>Legionella</taxon>
    </lineage>
</organism>
<reference evidence="2 3" key="1">
    <citation type="submission" date="2015-11" db="EMBL/GenBank/DDBJ databases">
        <title>Genomic analysis of 38 Legionella species identifies large and diverse effector repertoires.</title>
        <authorList>
            <person name="Burstein D."/>
            <person name="Amaro F."/>
            <person name="Zusman T."/>
            <person name="Lifshitz Z."/>
            <person name="Cohen O."/>
            <person name="Gilbert J.A."/>
            <person name="Pupko T."/>
            <person name="Shuman H.A."/>
            <person name="Segal G."/>
        </authorList>
    </citation>
    <scope>NUCLEOTIDE SEQUENCE [LARGE SCALE GENOMIC DNA]</scope>
    <source>
        <strain evidence="2 3">ATCC 49504</strain>
    </source>
</reference>
<comment type="caution">
    <text evidence="2">The sequence shown here is derived from an EMBL/GenBank/DDBJ whole genome shotgun (WGS) entry which is preliminary data.</text>
</comment>
<dbReference type="GO" id="GO:0050334">
    <property type="term" value="F:thiaminase activity"/>
    <property type="evidence" value="ECO:0007669"/>
    <property type="project" value="UniProtKB-EC"/>
</dbReference>
<dbReference type="InterPro" id="IPR016084">
    <property type="entry name" value="Haem_Oase-like_multi-hlx"/>
</dbReference>
<accession>A0A0W0TSZ0</accession>
<dbReference type="EC" id="3.5.99.2" evidence="2"/>
<dbReference type="InterPro" id="IPR050967">
    <property type="entry name" value="Thiamine_Salvage_TenA"/>
</dbReference>
<dbReference type="GO" id="GO:0005829">
    <property type="term" value="C:cytosol"/>
    <property type="evidence" value="ECO:0007669"/>
    <property type="project" value="TreeGrafter"/>
</dbReference>
<dbReference type="AlphaFoldDB" id="A0A0W0TSZ0"/>
<dbReference type="EMBL" id="LNYC01000063">
    <property type="protein sequence ID" value="KTC98474.1"/>
    <property type="molecule type" value="Genomic_DNA"/>
</dbReference>
<gene>
    <name evidence="2" type="primary">tenA</name>
    <name evidence="2" type="ORF">Lgee_1551</name>
</gene>
<evidence type="ECO:0000313" key="2">
    <source>
        <dbReference type="EMBL" id="KTC98474.1"/>
    </source>
</evidence>
<dbReference type="PATRIC" id="fig|45065.4.peg.1683"/>
<dbReference type="PANTHER" id="PTHR43198:SF2">
    <property type="entry name" value="SI:CH1073-67J19.1-RELATED"/>
    <property type="match status" value="1"/>
</dbReference>
<dbReference type="OrthoDB" id="34166at2"/>
<proteinExistence type="predicted"/>
<sequence length="226" mass="25434">MFSHTPRHLWSHLFARTQSLSEQIISHPFNAALGNGSLSESDFRAYILQDLPYLEGHARGMITASRRAPDAAGQALLLRFANDTIAAEENIRRTFLEGSPSEPPPPLPMLNDFLKTLDETTSHAPDFGTVLAILIPCPWIYREIGLSLPAPAPSNPYAWWTDEYRNNPGFSEAVESLCAYARPHINAVHCPVQRERTIMVFEKGLQFEHDFFDTFSPRVSESLKIL</sequence>